<reference evidence="1 2" key="1">
    <citation type="submission" date="2018-10" db="EMBL/GenBank/DDBJ databases">
        <title>Genomic Encyclopedia of Archaeal and Bacterial Type Strains, Phase II (KMG-II): from individual species to whole genera.</title>
        <authorList>
            <person name="Goeker M."/>
        </authorList>
    </citation>
    <scope>NUCLEOTIDE SEQUENCE [LARGE SCALE GENOMIC DNA]</scope>
    <source>
        <strain evidence="1 2">DSM 19839</strain>
    </source>
</reference>
<proteinExistence type="predicted"/>
<sequence>MKADIEEASIYYILSSILISKIIHSVNFNKNLFAFLVQPYYLNFLKY</sequence>
<dbReference type="AlphaFoldDB" id="A0A495PRY5"/>
<accession>A0A495PRY5</accession>
<comment type="caution">
    <text evidence="1">The sequence shown here is derived from an EMBL/GenBank/DDBJ whole genome shotgun (WGS) entry which is preliminary data.</text>
</comment>
<organism evidence="1 2">
    <name type="scientific">Gillisia mitskevichiae</name>
    <dbReference type="NCBI Taxonomy" id="270921"/>
    <lineage>
        <taxon>Bacteria</taxon>
        <taxon>Pseudomonadati</taxon>
        <taxon>Bacteroidota</taxon>
        <taxon>Flavobacteriia</taxon>
        <taxon>Flavobacteriales</taxon>
        <taxon>Flavobacteriaceae</taxon>
        <taxon>Gillisia</taxon>
    </lineage>
</organism>
<protein>
    <submittedName>
        <fullName evidence="1">Uncharacterized protein</fullName>
    </submittedName>
</protein>
<dbReference type="EMBL" id="RBLG01000002">
    <property type="protein sequence ID" value="RKS53404.1"/>
    <property type="molecule type" value="Genomic_DNA"/>
</dbReference>
<evidence type="ECO:0000313" key="2">
    <source>
        <dbReference type="Proteomes" id="UP000276282"/>
    </source>
</evidence>
<name>A0A495PRY5_9FLAO</name>
<gene>
    <name evidence="1" type="ORF">BC962_1654</name>
</gene>
<evidence type="ECO:0000313" key="1">
    <source>
        <dbReference type="EMBL" id="RKS53404.1"/>
    </source>
</evidence>
<dbReference type="Proteomes" id="UP000276282">
    <property type="component" value="Unassembled WGS sequence"/>
</dbReference>
<keyword evidence="2" id="KW-1185">Reference proteome</keyword>